<keyword evidence="4 7" id="KW-0812">Transmembrane</keyword>
<feature type="transmembrane region" description="Helical" evidence="7">
    <location>
        <begin position="122"/>
        <end position="145"/>
    </location>
</feature>
<reference evidence="8 9" key="1">
    <citation type="submission" date="2018-09" db="EMBL/GenBank/DDBJ databases">
        <authorList>
            <person name="Wang X."/>
            <person name="Du Z."/>
        </authorList>
    </citation>
    <scope>NUCLEOTIDE SEQUENCE [LARGE SCALE GENOMIC DNA]</scope>
    <source>
        <strain evidence="8 9">N3</strain>
    </source>
</reference>
<evidence type="ECO:0000313" key="9">
    <source>
        <dbReference type="Proteomes" id="UP000283522"/>
    </source>
</evidence>
<dbReference type="PANTHER" id="PTHR36838:SF1">
    <property type="entry name" value="SLR1864 PROTEIN"/>
    <property type="match status" value="1"/>
</dbReference>
<dbReference type="Pfam" id="PF03547">
    <property type="entry name" value="Mem_trans"/>
    <property type="match status" value="1"/>
</dbReference>
<feature type="transmembrane region" description="Helical" evidence="7">
    <location>
        <begin position="32"/>
        <end position="49"/>
    </location>
</feature>
<keyword evidence="2" id="KW-0813">Transport</keyword>
<dbReference type="GO" id="GO:0016020">
    <property type="term" value="C:membrane"/>
    <property type="evidence" value="ECO:0007669"/>
    <property type="project" value="UniProtKB-SubCell"/>
</dbReference>
<keyword evidence="9" id="KW-1185">Reference proteome</keyword>
<feature type="transmembrane region" description="Helical" evidence="7">
    <location>
        <begin position="281"/>
        <end position="300"/>
    </location>
</feature>
<dbReference type="EMBL" id="QXML01000001">
    <property type="protein sequence ID" value="RIW18436.1"/>
    <property type="molecule type" value="Genomic_DNA"/>
</dbReference>
<evidence type="ECO:0000313" key="8">
    <source>
        <dbReference type="EMBL" id="RIW18436.1"/>
    </source>
</evidence>
<feature type="transmembrane region" description="Helical" evidence="7">
    <location>
        <begin position="219"/>
        <end position="238"/>
    </location>
</feature>
<evidence type="ECO:0000256" key="3">
    <source>
        <dbReference type="ARBA" id="ARBA00022475"/>
    </source>
</evidence>
<evidence type="ECO:0000256" key="6">
    <source>
        <dbReference type="ARBA" id="ARBA00023136"/>
    </source>
</evidence>
<keyword evidence="5 7" id="KW-1133">Transmembrane helix</keyword>
<dbReference type="OrthoDB" id="9786183at2"/>
<comment type="caution">
    <text evidence="8">The sequence shown here is derived from an EMBL/GenBank/DDBJ whole genome shotgun (WGS) entry which is preliminary data.</text>
</comment>
<dbReference type="AlphaFoldDB" id="A0A418PWJ8"/>
<evidence type="ECO:0000256" key="5">
    <source>
        <dbReference type="ARBA" id="ARBA00022989"/>
    </source>
</evidence>
<gene>
    <name evidence="8" type="ORF">D0X99_01740</name>
</gene>
<evidence type="ECO:0000256" key="1">
    <source>
        <dbReference type="ARBA" id="ARBA00004141"/>
    </source>
</evidence>
<proteinExistence type="predicted"/>
<evidence type="ECO:0000256" key="4">
    <source>
        <dbReference type="ARBA" id="ARBA00022692"/>
    </source>
</evidence>
<keyword evidence="6 7" id="KW-0472">Membrane</keyword>
<dbReference type="GO" id="GO:0055085">
    <property type="term" value="P:transmembrane transport"/>
    <property type="evidence" value="ECO:0007669"/>
    <property type="project" value="InterPro"/>
</dbReference>
<dbReference type="Proteomes" id="UP000283522">
    <property type="component" value="Unassembled WGS sequence"/>
</dbReference>
<feature type="transmembrane region" description="Helical" evidence="7">
    <location>
        <begin position="88"/>
        <end position="110"/>
    </location>
</feature>
<keyword evidence="3" id="KW-1003">Cell membrane</keyword>
<feature type="transmembrane region" description="Helical" evidence="7">
    <location>
        <begin position="56"/>
        <end position="76"/>
    </location>
</feature>
<name>A0A418PWJ8_9BACT</name>
<protein>
    <submittedName>
        <fullName evidence="8">AEC family transporter</fullName>
    </submittedName>
</protein>
<accession>A0A418PWJ8</accession>
<evidence type="ECO:0000256" key="2">
    <source>
        <dbReference type="ARBA" id="ARBA00022448"/>
    </source>
</evidence>
<dbReference type="RefSeq" id="WP_119475914.1">
    <property type="nucleotide sequence ID" value="NZ_QXML01000001.1"/>
</dbReference>
<comment type="subcellular location">
    <subcellularLocation>
        <location evidence="1">Membrane</location>
        <topology evidence="1">Multi-pass membrane protein</topology>
    </subcellularLocation>
</comment>
<organism evidence="8 9">
    <name type="scientific">Algoriphagus lacus</name>
    <dbReference type="NCBI Taxonomy" id="2056311"/>
    <lineage>
        <taxon>Bacteria</taxon>
        <taxon>Pseudomonadati</taxon>
        <taxon>Bacteroidota</taxon>
        <taxon>Cytophagia</taxon>
        <taxon>Cytophagales</taxon>
        <taxon>Cyclobacteriaceae</taxon>
        <taxon>Algoriphagus</taxon>
    </lineage>
</organism>
<dbReference type="InterPro" id="IPR004776">
    <property type="entry name" value="Mem_transp_PIN-like"/>
</dbReference>
<dbReference type="PANTHER" id="PTHR36838">
    <property type="entry name" value="AUXIN EFFLUX CARRIER FAMILY PROTEIN"/>
    <property type="match status" value="1"/>
</dbReference>
<evidence type="ECO:0000256" key="7">
    <source>
        <dbReference type="SAM" id="Phobius"/>
    </source>
</evidence>
<sequence length="302" mass="32687">MTGVIIAISCLFLGLFLQKAPGFPTIKAARWVQAYLINVVLPALALLYIPAIKPSWGLLIPISSAWFTFLLSWLIFGFLGKKLNWGKNTTGCLIIVSGLANTSFLGFPVIEGLYGREGLPTALLIDQGGSFLIVSSLSILVGSLYGNHSESLSNVPLKIIKFPPFGFLVGTLIMSLLNVPTPEVLIPILQLIGKTMPPMALLAIGLKFSVDLDSLASRFFWYGLGYRLILAPALVWMIYRNFLPADSLDLKVTVLESGMAPMITGSIVAMQFGLHPRLATLLSGLGMPISAASLLLWYYLLG</sequence>